<dbReference type="PROSITE" id="PS51061">
    <property type="entry name" value="R3H"/>
    <property type="match status" value="1"/>
</dbReference>
<gene>
    <name evidence="5" type="ORF">SLEP1_g37895</name>
</gene>
<protein>
    <submittedName>
        <fullName evidence="5">Uncharacterized protein</fullName>
    </submittedName>
</protein>
<reference evidence="5 6" key="1">
    <citation type="journal article" date="2021" name="Commun. Biol.">
        <title>The genome of Shorea leprosula (Dipterocarpaceae) highlights the ecological relevance of drought in aseasonal tropical rainforests.</title>
        <authorList>
            <person name="Ng K.K.S."/>
            <person name="Kobayashi M.J."/>
            <person name="Fawcett J.A."/>
            <person name="Hatakeyama M."/>
            <person name="Paape T."/>
            <person name="Ng C.H."/>
            <person name="Ang C.C."/>
            <person name="Tnah L.H."/>
            <person name="Lee C.T."/>
            <person name="Nishiyama T."/>
            <person name="Sese J."/>
            <person name="O'Brien M.J."/>
            <person name="Copetti D."/>
            <person name="Mohd Noor M.I."/>
            <person name="Ong R.C."/>
            <person name="Putra M."/>
            <person name="Sireger I.Z."/>
            <person name="Indrioko S."/>
            <person name="Kosugi Y."/>
            <person name="Izuno A."/>
            <person name="Isagi Y."/>
            <person name="Lee S.L."/>
            <person name="Shimizu K.K."/>
        </authorList>
    </citation>
    <scope>NUCLEOTIDE SEQUENCE [LARGE SCALE GENOMIC DNA]</scope>
    <source>
        <strain evidence="5">214</strain>
    </source>
</reference>
<dbReference type="AlphaFoldDB" id="A0AAV5KWI7"/>
<dbReference type="InterPro" id="IPR036867">
    <property type="entry name" value="R3H_dom_sf"/>
</dbReference>
<evidence type="ECO:0000313" key="6">
    <source>
        <dbReference type="Proteomes" id="UP001054252"/>
    </source>
</evidence>
<dbReference type="InterPro" id="IPR024771">
    <property type="entry name" value="SUZ"/>
</dbReference>
<feature type="domain" description="R3H" evidence="3">
    <location>
        <begin position="37"/>
        <end position="104"/>
    </location>
</feature>
<accession>A0AAV5KWI7</accession>
<evidence type="ECO:0000256" key="1">
    <source>
        <dbReference type="ARBA" id="ARBA00022553"/>
    </source>
</evidence>
<keyword evidence="1" id="KW-0597">Phosphoprotein</keyword>
<dbReference type="PANTHER" id="PTHR15672:SF15">
    <property type="entry name" value="SINGLE-STRANDED NUCLEIC ACID BINDING R3H PROTEIN"/>
    <property type="match status" value="1"/>
</dbReference>
<dbReference type="InterPro" id="IPR001374">
    <property type="entry name" value="R3H_dom"/>
</dbReference>
<organism evidence="5 6">
    <name type="scientific">Rubroshorea leprosula</name>
    <dbReference type="NCBI Taxonomy" id="152421"/>
    <lineage>
        <taxon>Eukaryota</taxon>
        <taxon>Viridiplantae</taxon>
        <taxon>Streptophyta</taxon>
        <taxon>Embryophyta</taxon>
        <taxon>Tracheophyta</taxon>
        <taxon>Spermatophyta</taxon>
        <taxon>Magnoliopsida</taxon>
        <taxon>eudicotyledons</taxon>
        <taxon>Gunneridae</taxon>
        <taxon>Pentapetalae</taxon>
        <taxon>rosids</taxon>
        <taxon>malvids</taxon>
        <taxon>Malvales</taxon>
        <taxon>Dipterocarpaceae</taxon>
        <taxon>Rubroshorea</taxon>
    </lineage>
</organism>
<keyword evidence="6" id="KW-1185">Reference proteome</keyword>
<dbReference type="CDD" id="cd02642">
    <property type="entry name" value="R3H_encore_like"/>
    <property type="match status" value="1"/>
</dbReference>
<evidence type="ECO:0000259" key="4">
    <source>
        <dbReference type="PROSITE" id="PS51673"/>
    </source>
</evidence>
<dbReference type="Gene3D" id="3.30.1370.50">
    <property type="entry name" value="R3H-like domain"/>
    <property type="match status" value="1"/>
</dbReference>
<dbReference type="PANTHER" id="PTHR15672">
    <property type="entry name" value="CAMP-REGULATED PHOSPHOPROTEIN 21 RELATED R3H DOMAIN CONTAINING PROTEIN"/>
    <property type="match status" value="1"/>
</dbReference>
<proteinExistence type="predicted"/>
<name>A0AAV5KWI7_9ROSI</name>
<comment type="caution">
    <text evidence="5">The sequence shown here is derived from an EMBL/GenBank/DDBJ whole genome shotgun (WGS) entry which is preliminary data.</text>
</comment>
<dbReference type="SMART" id="SM00393">
    <property type="entry name" value="R3H"/>
    <property type="match status" value="1"/>
</dbReference>
<evidence type="ECO:0000313" key="5">
    <source>
        <dbReference type="EMBL" id="GKV28908.1"/>
    </source>
</evidence>
<dbReference type="GO" id="GO:0003676">
    <property type="term" value="F:nucleic acid binding"/>
    <property type="evidence" value="ECO:0007669"/>
    <property type="project" value="UniProtKB-UniRule"/>
</dbReference>
<dbReference type="PROSITE" id="PS51673">
    <property type="entry name" value="SUZ"/>
    <property type="match status" value="1"/>
</dbReference>
<dbReference type="Pfam" id="PF12752">
    <property type="entry name" value="SUZ"/>
    <property type="match status" value="1"/>
</dbReference>
<feature type="domain" description="SUZ" evidence="4">
    <location>
        <begin position="107"/>
        <end position="177"/>
    </location>
</feature>
<evidence type="ECO:0000256" key="2">
    <source>
        <dbReference type="SAM" id="MobiDB-lite"/>
    </source>
</evidence>
<sequence>MDSAAAITTEPAVAVNAGKESMVDPFLVEALQNPRHRLTILRMELDIQRFLQNPEQQQFEFQHFSTSYLRLAAHRVAQHYGLITMVQDVGLDGQGNRIVVKRSGEIRYPAVRLSEIPAKHSEIDKPDQVKIVIRPRPNKGSMNEANEIGIKRCSVRSVEERKEDYDRARARIFSSPSSPNADDFPSKDPADGKNECMSRDENEGSRSSPADSDKNVGFRNASASRVAIFRDREKDRTDPDYDRSYERYVRSLPANQGYGMAPFNMQKIQFPFPQYDPAFPQMPRTQASLSYVPPGTPVANPFSTIGVNHTSRDGAYIQWPNATMMYAQSYEQFRHVAIQAPFCHQPLSFGYSPNH</sequence>
<feature type="compositionally biased region" description="Basic and acidic residues" evidence="2">
    <location>
        <begin position="184"/>
        <end position="204"/>
    </location>
</feature>
<dbReference type="InterPro" id="IPR051937">
    <property type="entry name" value="R3H_domain_containing"/>
</dbReference>
<dbReference type="Proteomes" id="UP001054252">
    <property type="component" value="Unassembled WGS sequence"/>
</dbReference>
<feature type="region of interest" description="Disordered" evidence="2">
    <location>
        <begin position="170"/>
        <end position="219"/>
    </location>
</feature>
<dbReference type="Pfam" id="PF01424">
    <property type="entry name" value="R3H"/>
    <property type="match status" value="1"/>
</dbReference>
<dbReference type="EMBL" id="BPVZ01000081">
    <property type="protein sequence ID" value="GKV28908.1"/>
    <property type="molecule type" value="Genomic_DNA"/>
</dbReference>
<dbReference type="SUPFAM" id="SSF82708">
    <property type="entry name" value="R3H domain"/>
    <property type="match status" value="1"/>
</dbReference>
<evidence type="ECO:0000259" key="3">
    <source>
        <dbReference type="PROSITE" id="PS51061"/>
    </source>
</evidence>